<dbReference type="Proteomes" id="UP000193498">
    <property type="component" value="Unassembled WGS sequence"/>
</dbReference>
<comment type="caution">
    <text evidence="5">The sequence shown here is derived from an EMBL/GenBank/DDBJ whole genome shotgun (WGS) entry which is preliminary data.</text>
</comment>
<dbReference type="EC" id="2.7.7.7" evidence="1"/>
<keyword evidence="2" id="KW-0808">Transferase</keyword>
<accession>A0A1Y1YQ97</accession>
<evidence type="ECO:0000313" key="5">
    <source>
        <dbReference type="EMBL" id="ORY00202.1"/>
    </source>
</evidence>
<dbReference type="GO" id="GO:0003887">
    <property type="term" value="F:DNA-directed DNA polymerase activity"/>
    <property type="evidence" value="ECO:0007669"/>
    <property type="project" value="UniProtKB-KW"/>
</dbReference>
<reference evidence="5 6" key="1">
    <citation type="submission" date="2016-07" db="EMBL/GenBank/DDBJ databases">
        <title>Pervasive Adenine N6-methylation of Active Genes in Fungi.</title>
        <authorList>
            <consortium name="DOE Joint Genome Institute"/>
            <person name="Mondo S.J."/>
            <person name="Dannebaum R.O."/>
            <person name="Kuo R.C."/>
            <person name="Labutti K."/>
            <person name="Haridas S."/>
            <person name="Kuo A."/>
            <person name="Salamov A."/>
            <person name="Ahrendt S.R."/>
            <person name="Lipzen A."/>
            <person name="Sullivan W."/>
            <person name="Andreopoulos W.B."/>
            <person name="Clum A."/>
            <person name="Lindquist E."/>
            <person name="Daum C."/>
            <person name="Ramamoorthy G.K."/>
            <person name="Gryganskyi A."/>
            <person name="Culley D."/>
            <person name="Magnuson J.K."/>
            <person name="James T.Y."/>
            <person name="O'Malley M.A."/>
            <person name="Stajich J.E."/>
            <person name="Spatafora J.W."/>
            <person name="Visel A."/>
            <person name="Grigoriev I.V."/>
        </authorList>
    </citation>
    <scope>NUCLEOTIDE SEQUENCE [LARGE SCALE GENOMIC DNA]</scope>
    <source>
        <strain evidence="5 6">CBS 931.73</strain>
    </source>
</reference>
<evidence type="ECO:0000256" key="2">
    <source>
        <dbReference type="ARBA" id="ARBA00022679"/>
    </source>
</evidence>
<dbReference type="InParanoid" id="A0A1Y1YQ97"/>
<evidence type="ECO:0000256" key="4">
    <source>
        <dbReference type="ARBA" id="ARBA00022932"/>
    </source>
</evidence>
<dbReference type="EMBL" id="MCFE01000086">
    <property type="protein sequence ID" value="ORY00202.1"/>
    <property type="molecule type" value="Genomic_DNA"/>
</dbReference>
<gene>
    <name evidence="5" type="ORF">K493DRAFT_298985</name>
</gene>
<proteinExistence type="predicted"/>
<protein>
    <recommendedName>
        <fullName evidence="1">DNA-directed DNA polymerase</fullName>
        <ecNumber evidence="1">2.7.7.7</ecNumber>
    </recommendedName>
</protein>
<name>A0A1Y1YQ97_9FUNG</name>
<dbReference type="InterPro" id="IPR042087">
    <property type="entry name" value="DNA_pol_B_thumb"/>
</dbReference>
<dbReference type="Gene3D" id="1.10.132.60">
    <property type="entry name" value="DNA polymerase family B, C-terminal domain"/>
    <property type="match status" value="1"/>
</dbReference>
<evidence type="ECO:0000256" key="1">
    <source>
        <dbReference type="ARBA" id="ARBA00012417"/>
    </source>
</evidence>
<keyword evidence="6" id="KW-1185">Reference proteome</keyword>
<evidence type="ECO:0000256" key="3">
    <source>
        <dbReference type="ARBA" id="ARBA00022695"/>
    </source>
</evidence>
<keyword evidence="3" id="KW-0548">Nucleotidyltransferase</keyword>
<evidence type="ECO:0000313" key="6">
    <source>
        <dbReference type="Proteomes" id="UP000193498"/>
    </source>
</evidence>
<keyword evidence="4" id="KW-0239">DNA-directed DNA polymerase</keyword>
<dbReference type="AlphaFoldDB" id="A0A1Y1YQ97"/>
<sequence length="129" mass="14711">MVNNVTKDEIVSNNNKHIIHLLRKNVPIDLLSMIKSVKNLDEQKVEPPQVVMAKHLIANGREANTSIILEYIFTSLVVKQGETMYWPVELARICGLEVNPLYFTEYQVMSQIGDLLVILGEVDIYKTND</sequence>
<organism evidence="5 6">
    <name type="scientific">Basidiobolus meristosporus CBS 931.73</name>
    <dbReference type="NCBI Taxonomy" id="1314790"/>
    <lineage>
        <taxon>Eukaryota</taxon>
        <taxon>Fungi</taxon>
        <taxon>Fungi incertae sedis</taxon>
        <taxon>Zoopagomycota</taxon>
        <taxon>Entomophthoromycotina</taxon>
        <taxon>Basidiobolomycetes</taxon>
        <taxon>Basidiobolales</taxon>
        <taxon>Basidiobolaceae</taxon>
        <taxon>Basidiobolus</taxon>
    </lineage>
</organism>